<dbReference type="PANTHER" id="PTHR10000">
    <property type="entry name" value="PHOSPHOSERINE PHOSPHATASE"/>
    <property type="match status" value="1"/>
</dbReference>
<feature type="region of interest" description="Disordered" evidence="4">
    <location>
        <begin position="226"/>
        <end position="247"/>
    </location>
</feature>
<keyword evidence="1" id="KW-0479">Metal-binding</keyword>
<keyword evidence="2" id="KW-0378">Hydrolase</keyword>
<keyword evidence="6" id="KW-1185">Reference proteome</keyword>
<dbReference type="GO" id="GO:0051479">
    <property type="term" value="P:mannosylglycerate biosynthetic process"/>
    <property type="evidence" value="ECO:0007669"/>
    <property type="project" value="InterPro"/>
</dbReference>
<dbReference type="SFLD" id="SFLDG01140">
    <property type="entry name" value="C2.B:_Phosphomannomutase_and_P"/>
    <property type="match status" value="1"/>
</dbReference>
<evidence type="ECO:0000256" key="4">
    <source>
        <dbReference type="SAM" id="MobiDB-lite"/>
    </source>
</evidence>
<dbReference type="RefSeq" id="WP_090270482.1">
    <property type="nucleotide sequence ID" value="NZ_FOEP01000011.1"/>
</dbReference>
<dbReference type="STRING" id="657014.SAMN04488092_11151"/>
<feature type="compositionally biased region" description="Basic and acidic residues" evidence="4">
    <location>
        <begin position="232"/>
        <end position="243"/>
    </location>
</feature>
<dbReference type="Gene3D" id="3.40.50.1000">
    <property type="entry name" value="HAD superfamily/HAD-like"/>
    <property type="match status" value="1"/>
</dbReference>
<dbReference type="SUPFAM" id="SSF56784">
    <property type="entry name" value="HAD-like"/>
    <property type="match status" value="1"/>
</dbReference>
<dbReference type="GO" id="GO:0050531">
    <property type="term" value="F:mannosyl-3-phosphoglycerate phosphatase activity"/>
    <property type="evidence" value="ECO:0007669"/>
    <property type="project" value="InterPro"/>
</dbReference>
<dbReference type="OrthoDB" id="193379at2"/>
<dbReference type="SFLD" id="SFLDS00003">
    <property type="entry name" value="Haloacid_Dehalogenase"/>
    <property type="match status" value="1"/>
</dbReference>
<organism evidence="5 6">
    <name type="scientific">Thalassovita taeanensis</name>
    <dbReference type="NCBI Taxonomy" id="657014"/>
    <lineage>
        <taxon>Bacteria</taxon>
        <taxon>Pseudomonadati</taxon>
        <taxon>Pseudomonadota</taxon>
        <taxon>Alphaproteobacteria</taxon>
        <taxon>Rhodobacterales</taxon>
        <taxon>Roseobacteraceae</taxon>
        <taxon>Thalassovita</taxon>
    </lineage>
</organism>
<accession>A0A1H9I5J5</accession>
<dbReference type="NCBIfam" id="TIGR01486">
    <property type="entry name" value="HAD-SF-IIB-MPGP"/>
    <property type="match status" value="1"/>
</dbReference>
<dbReference type="PANTHER" id="PTHR10000:SF8">
    <property type="entry name" value="HAD SUPERFAMILY HYDROLASE-LIKE, TYPE 3"/>
    <property type="match status" value="1"/>
</dbReference>
<proteinExistence type="predicted"/>
<dbReference type="InterPro" id="IPR036412">
    <property type="entry name" value="HAD-like_sf"/>
</dbReference>
<keyword evidence="3" id="KW-0460">Magnesium</keyword>
<dbReference type="EMBL" id="FOEP01000011">
    <property type="protein sequence ID" value="SEQ69782.1"/>
    <property type="molecule type" value="Genomic_DNA"/>
</dbReference>
<dbReference type="Proteomes" id="UP000198634">
    <property type="component" value="Unassembled WGS sequence"/>
</dbReference>
<dbReference type="AlphaFoldDB" id="A0A1H9I5J5"/>
<evidence type="ECO:0000256" key="3">
    <source>
        <dbReference type="ARBA" id="ARBA00022842"/>
    </source>
</evidence>
<dbReference type="InterPro" id="IPR006381">
    <property type="entry name" value="HAD-SF-IIB-MPGP"/>
</dbReference>
<dbReference type="InterPro" id="IPR023214">
    <property type="entry name" value="HAD_sf"/>
</dbReference>
<dbReference type="Pfam" id="PF08282">
    <property type="entry name" value="Hydrolase_3"/>
    <property type="match status" value="1"/>
</dbReference>
<dbReference type="GO" id="GO:0000287">
    <property type="term" value="F:magnesium ion binding"/>
    <property type="evidence" value="ECO:0007669"/>
    <property type="project" value="TreeGrafter"/>
</dbReference>
<dbReference type="SFLD" id="SFLDG01142">
    <property type="entry name" value="C2.B.2:_Mannosyl-3-phosphoglyc"/>
    <property type="match status" value="1"/>
</dbReference>
<evidence type="ECO:0000313" key="6">
    <source>
        <dbReference type="Proteomes" id="UP000198634"/>
    </source>
</evidence>
<evidence type="ECO:0000313" key="5">
    <source>
        <dbReference type="EMBL" id="SEQ69782.1"/>
    </source>
</evidence>
<sequence length="268" mass="28625">MKKQIPLLVFSDLDGTLIDHDSYSYDAALPALAALRAIGAGVVLASSKTASEISVLRSEMGLEAWPAIVENGAGRLEPASDVGGHNADYLKIRAILGRLPQSLKSAFRGFGDMTVDEVAQSTGLSPAAAALAKRRDFSEPGTWSGTEDDRLTFIAALAREGVSARMGGRFLTLSFGRTKADRMGEMIAHYAPLLTVALGDAPNDVEMLEAADRAFIIANPNGSPLSTLQGEHNGRIRRTEKPGPKGWNSAILDLLSELEQKQERPRNG</sequence>
<evidence type="ECO:0000256" key="2">
    <source>
        <dbReference type="ARBA" id="ARBA00022801"/>
    </source>
</evidence>
<name>A0A1H9I5J5_9RHOB</name>
<gene>
    <name evidence="5" type="ORF">SAMN04488092_11151</name>
</gene>
<protein>
    <submittedName>
        <fullName evidence="5">Mannosyl-3-phosphoglycerate phosphatase</fullName>
    </submittedName>
</protein>
<dbReference type="GO" id="GO:0005829">
    <property type="term" value="C:cytosol"/>
    <property type="evidence" value="ECO:0007669"/>
    <property type="project" value="TreeGrafter"/>
</dbReference>
<dbReference type="Gene3D" id="3.30.980.20">
    <property type="entry name" value="Putative mannosyl-3-phosphoglycerate phosphatase, domain 2"/>
    <property type="match status" value="1"/>
</dbReference>
<reference evidence="5 6" key="1">
    <citation type="submission" date="2016-10" db="EMBL/GenBank/DDBJ databases">
        <authorList>
            <person name="de Groot N.N."/>
        </authorList>
    </citation>
    <scope>NUCLEOTIDE SEQUENCE [LARGE SCALE GENOMIC DNA]</scope>
    <source>
        <strain evidence="5 6">DSM 22007</strain>
    </source>
</reference>
<evidence type="ECO:0000256" key="1">
    <source>
        <dbReference type="ARBA" id="ARBA00022723"/>
    </source>
</evidence>